<dbReference type="InterPro" id="IPR046167">
    <property type="entry name" value="DUF6169"/>
</dbReference>
<dbReference type="Proteomes" id="UP000248745">
    <property type="component" value="Unassembled WGS sequence"/>
</dbReference>
<dbReference type="AlphaFoldDB" id="A0A2W2AWL2"/>
<protein>
    <submittedName>
        <fullName evidence="1">Uncharacterized protein</fullName>
    </submittedName>
</protein>
<accession>A0A2W2AWL2</accession>
<keyword evidence="2" id="KW-1185">Reference proteome</keyword>
<proteinExistence type="predicted"/>
<gene>
    <name evidence="1" type="ORF">DN068_13500</name>
</gene>
<dbReference type="OrthoDB" id="680170at2"/>
<name>A0A2W2AWL2_9BACT</name>
<reference evidence="1 2" key="1">
    <citation type="submission" date="2018-06" db="EMBL/GenBank/DDBJ databases">
        <title>Mucibacter soli gen. nov., sp. nov., a new member of the family Chitinophagaceae producing mucin.</title>
        <authorList>
            <person name="Kim M.-K."/>
            <person name="Park S."/>
            <person name="Kim T.-S."/>
            <person name="Joung Y."/>
            <person name="Han J.-H."/>
            <person name="Kim S.B."/>
        </authorList>
    </citation>
    <scope>NUCLEOTIDE SEQUENCE [LARGE SCALE GENOMIC DNA]</scope>
    <source>
        <strain evidence="1 2">R1-15</strain>
    </source>
</reference>
<sequence>MGKYSFTVEDDVDGLSYNFRTPVCSVVVFFNPHAYGEYLEKYTFLSKNTWGLSIFSVPHICDNHYSADVRIRNTIISIIEDFFEGQGSDSVLLYHCDSADGKQGKRSKKFERWYQNSGLTDTMEKHEIEFTVESDSDESQQNYFGFIGVKSNPHFTEVKNEFDEFARSLAFLDK</sequence>
<organism evidence="1 2">
    <name type="scientific">Taibaiella soli</name>
    <dbReference type="NCBI Taxonomy" id="1649169"/>
    <lineage>
        <taxon>Bacteria</taxon>
        <taxon>Pseudomonadati</taxon>
        <taxon>Bacteroidota</taxon>
        <taxon>Chitinophagia</taxon>
        <taxon>Chitinophagales</taxon>
        <taxon>Chitinophagaceae</taxon>
        <taxon>Taibaiella</taxon>
    </lineage>
</organism>
<dbReference type="EMBL" id="QKTW01000018">
    <property type="protein sequence ID" value="PZF72364.1"/>
    <property type="molecule type" value="Genomic_DNA"/>
</dbReference>
<evidence type="ECO:0000313" key="1">
    <source>
        <dbReference type="EMBL" id="PZF72364.1"/>
    </source>
</evidence>
<evidence type="ECO:0000313" key="2">
    <source>
        <dbReference type="Proteomes" id="UP000248745"/>
    </source>
</evidence>
<dbReference type="Pfam" id="PF19666">
    <property type="entry name" value="DUF6169"/>
    <property type="match status" value="1"/>
</dbReference>
<dbReference type="RefSeq" id="WP_110999459.1">
    <property type="nucleotide sequence ID" value="NZ_QKTW01000018.1"/>
</dbReference>
<comment type="caution">
    <text evidence="1">The sequence shown here is derived from an EMBL/GenBank/DDBJ whole genome shotgun (WGS) entry which is preliminary data.</text>
</comment>